<evidence type="ECO:0000313" key="2">
    <source>
        <dbReference type="WBParaSite" id="maker-uti_cns_0011957-snap-gene-0.7-mRNA-1"/>
    </source>
</evidence>
<dbReference type="Proteomes" id="UP000095280">
    <property type="component" value="Unplaced"/>
</dbReference>
<sequence length="209" mass="23022">MQFKIDVGRFLRSVCRTLAIGSAGQQLWIGHLRSMPEGVDNSQQLLACNLWRRHEELLLSSRCNSLAQPLPLSRPVLLLMVVLCGAWREQYTTSPRLRLMTKVNLPSTTSESLPLVEPPRTKFRMVLQFVVRDVEAGVLLLGQHLAVAVLANQFAQGQAAQAQAAQLAVMLLCHAAVAGPMLPPGTFITLQRLLPMSDQIVANNTAKHD</sequence>
<name>A0A1I8IF38_9PLAT</name>
<reference evidence="2" key="1">
    <citation type="submission" date="2016-11" db="UniProtKB">
        <authorList>
            <consortium name="WormBaseParasite"/>
        </authorList>
    </citation>
    <scope>IDENTIFICATION</scope>
</reference>
<protein>
    <submittedName>
        <fullName evidence="2">Secreted protein</fullName>
    </submittedName>
</protein>
<evidence type="ECO:0000313" key="1">
    <source>
        <dbReference type="Proteomes" id="UP000095280"/>
    </source>
</evidence>
<dbReference type="AlphaFoldDB" id="A0A1I8IF38"/>
<accession>A0A1I8IF38</accession>
<dbReference type="WBParaSite" id="maker-uti_cns_0011957-snap-gene-0.7-mRNA-1">
    <property type="protein sequence ID" value="maker-uti_cns_0011957-snap-gene-0.7-mRNA-1"/>
    <property type="gene ID" value="maker-uti_cns_0011957-snap-gene-0.7"/>
</dbReference>
<keyword evidence="1" id="KW-1185">Reference proteome</keyword>
<organism evidence="1 2">
    <name type="scientific">Macrostomum lignano</name>
    <dbReference type="NCBI Taxonomy" id="282301"/>
    <lineage>
        <taxon>Eukaryota</taxon>
        <taxon>Metazoa</taxon>
        <taxon>Spiralia</taxon>
        <taxon>Lophotrochozoa</taxon>
        <taxon>Platyhelminthes</taxon>
        <taxon>Rhabditophora</taxon>
        <taxon>Macrostomorpha</taxon>
        <taxon>Macrostomida</taxon>
        <taxon>Macrostomidae</taxon>
        <taxon>Macrostomum</taxon>
    </lineage>
</organism>
<proteinExistence type="predicted"/>